<proteinExistence type="inferred from homology"/>
<evidence type="ECO:0000256" key="1">
    <source>
        <dbReference type="ARBA" id="ARBA00001947"/>
    </source>
</evidence>
<name>A0A381VLS7_9ZZZZ</name>
<evidence type="ECO:0000256" key="2">
    <source>
        <dbReference type="ARBA" id="ARBA00010178"/>
    </source>
</evidence>
<dbReference type="EMBL" id="UINC01009201">
    <property type="protein sequence ID" value="SVA41286.1"/>
    <property type="molecule type" value="Genomic_DNA"/>
</dbReference>
<evidence type="ECO:0008006" key="7">
    <source>
        <dbReference type="Google" id="ProtNLM"/>
    </source>
</evidence>
<dbReference type="Gene3D" id="3.40.50.1980">
    <property type="entry name" value="Nitrogenase molybdenum iron protein domain"/>
    <property type="match status" value="2"/>
</dbReference>
<accession>A0A381VLS7</accession>
<dbReference type="SUPFAM" id="SSF53720">
    <property type="entry name" value="ALDH-like"/>
    <property type="match status" value="1"/>
</dbReference>
<dbReference type="GO" id="GO:0004399">
    <property type="term" value="F:histidinol dehydrogenase activity"/>
    <property type="evidence" value="ECO:0007669"/>
    <property type="project" value="InterPro"/>
</dbReference>
<comment type="cofactor">
    <cofactor evidence="1">
        <name>Zn(2+)</name>
        <dbReference type="ChEBI" id="CHEBI:29105"/>
    </cofactor>
</comment>
<dbReference type="PRINTS" id="PR00083">
    <property type="entry name" value="HOLDHDRGNASE"/>
</dbReference>
<protein>
    <recommendedName>
        <fullName evidence="7">Histidinol dehydrogenase</fullName>
    </recommendedName>
</protein>
<dbReference type="FunFam" id="3.40.50.1980:FF:000001">
    <property type="entry name" value="Histidinol dehydrogenase"/>
    <property type="match status" value="1"/>
</dbReference>
<sequence>MNLIRHTDSGFSAKLNKLIAASSLFDPGVEQRALEIIRAVQRRGDKALLHYTEKFDGAKLTPGKLRVDQAELAGAWRVTNARSRKAIRLAKANVTLFAKRSLRKNWKARNAQGGVVGEKFDPFARVGVYIPGGTAPLASTTLMTVTLAKVAGCREIVACTPCGKDGQVNTALLAALGQAGANEVYRVGGAQAIAAMACGTKTIRPVQKIFGPGNAYVVAAKRLLFGRVAIDLLPGPSEMFILADSSANPKFAAADLLAQAEHGSGDERVWFASNSKKLIADVQRELKRQLPALSRREFIRKALRKNGWLIHVKSINDGIALANRIAPEHCELMLRKPGQAVKALTTVGAIFVGPWAPTVLGDYVAGPSHTLPTGGAGASFAGLTVDQFQRRTSVVKYNRPALAKSIETIRTFAEMEGLDAHGRSAEIRLED</sequence>
<dbReference type="Pfam" id="PF00815">
    <property type="entry name" value="Histidinol_dh"/>
    <property type="match status" value="1"/>
</dbReference>
<evidence type="ECO:0000256" key="3">
    <source>
        <dbReference type="ARBA" id="ARBA00022723"/>
    </source>
</evidence>
<comment type="similarity">
    <text evidence="2">Belongs to the histidinol dehydrogenase family.</text>
</comment>
<dbReference type="PANTHER" id="PTHR21256">
    <property type="entry name" value="HISTIDINOL DEHYDROGENASE HDH"/>
    <property type="match status" value="1"/>
</dbReference>
<dbReference type="GO" id="GO:0046872">
    <property type="term" value="F:metal ion binding"/>
    <property type="evidence" value="ECO:0007669"/>
    <property type="project" value="UniProtKB-KW"/>
</dbReference>
<dbReference type="GO" id="GO:0000105">
    <property type="term" value="P:L-histidine biosynthetic process"/>
    <property type="evidence" value="ECO:0007669"/>
    <property type="project" value="InterPro"/>
</dbReference>
<keyword evidence="5" id="KW-0560">Oxidoreductase</keyword>
<organism evidence="6">
    <name type="scientific">marine metagenome</name>
    <dbReference type="NCBI Taxonomy" id="408172"/>
    <lineage>
        <taxon>unclassified sequences</taxon>
        <taxon>metagenomes</taxon>
        <taxon>ecological metagenomes</taxon>
    </lineage>
</organism>
<evidence type="ECO:0000256" key="5">
    <source>
        <dbReference type="ARBA" id="ARBA00023002"/>
    </source>
</evidence>
<dbReference type="Gene3D" id="1.20.5.1300">
    <property type="match status" value="1"/>
</dbReference>
<dbReference type="GO" id="GO:0005829">
    <property type="term" value="C:cytosol"/>
    <property type="evidence" value="ECO:0007669"/>
    <property type="project" value="TreeGrafter"/>
</dbReference>
<dbReference type="PIRSF" id="PIRSF000099">
    <property type="entry name" value="Histidinol_dh"/>
    <property type="match status" value="1"/>
</dbReference>
<keyword evidence="3" id="KW-0479">Metal-binding</keyword>
<dbReference type="InterPro" id="IPR022695">
    <property type="entry name" value="Histidinol_DH_monofunct"/>
</dbReference>
<dbReference type="CDD" id="cd06572">
    <property type="entry name" value="Histidinol_dh"/>
    <property type="match status" value="1"/>
</dbReference>
<dbReference type="NCBIfam" id="TIGR00069">
    <property type="entry name" value="hisD"/>
    <property type="match status" value="1"/>
</dbReference>
<dbReference type="InterPro" id="IPR012131">
    <property type="entry name" value="Hstdl_DH"/>
</dbReference>
<keyword evidence="4" id="KW-0862">Zinc</keyword>
<gene>
    <name evidence="6" type="ORF">METZ01_LOCUS94140</name>
</gene>
<dbReference type="InterPro" id="IPR016161">
    <property type="entry name" value="Ald_DH/histidinol_DH"/>
</dbReference>
<dbReference type="GO" id="GO:0051287">
    <property type="term" value="F:NAD binding"/>
    <property type="evidence" value="ECO:0007669"/>
    <property type="project" value="InterPro"/>
</dbReference>
<reference evidence="6" key="1">
    <citation type="submission" date="2018-05" db="EMBL/GenBank/DDBJ databases">
        <authorList>
            <person name="Lanie J.A."/>
            <person name="Ng W.-L."/>
            <person name="Kazmierczak K.M."/>
            <person name="Andrzejewski T.M."/>
            <person name="Davidsen T.M."/>
            <person name="Wayne K.J."/>
            <person name="Tettelin H."/>
            <person name="Glass J.I."/>
            <person name="Rusch D."/>
            <person name="Podicherti R."/>
            <person name="Tsui H.-C.T."/>
            <person name="Winkler M.E."/>
        </authorList>
    </citation>
    <scope>NUCLEOTIDE SEQUENCE</scope>
</reference>
<evidence type="ECO:0000313" key="6">
    <source>
        <dbReference type="EMBL" id="SVA41286.1"/>
    </source>
</evidence>
<dbReference type="PANTHER" id="PTHR21256:SF2">
    <property type="entry name" value="HISTIDINE BIOSYNTHESIS TRIFUNCTIONAL PROTEIN"/>
    <property type="match status" value="1"/>
</dbReference>
<evidence type="ECO:0000256" key="4">
    <source>
        <dbReference type="ARBA" id="ARBA00022833"/>
    </source>
</evidence>
<dbReference type="AlphaFoldDB" id="A0A381VLS7"/>